<dbReference type="Pfam" id="PF18545">
    <property type="entry name" value="HalOD1"/>
    <property type="match status" value="1"/>
</dbReference>
<feature type="domain" description="Halobacterial output" evidence="2">
    <location>
        <begin position="20"/>
        <end position="90"/>
    </location>
</feature>
<sequence>MVRDQQPDSERSGEPSAGFDTVSVAVVERLAAANGCDTDALPPLFRSVDPDALERLVAGGSGDGGLSLVSFSHAGYEVTVTGDGDVTVSE</sequence>
<dbReference type="Proteomes" id="UP001596432">
    <property type="component" value="Unassembled WGS sequence"/>
</dbReference>
<dbReference type="InterPro" id="IPR040624">
    <property type="entry name" value="HalOD1"/>
</dbReference>
<protein>
    <submittedName>
        <fullName evidence="3">HalOD1 output domain-containing protein</fullName>
    </submittedName>
</protein>
<dbReference type="RefSeq" id="WP_274325985.1">
    <property type="nucleotide sequence ID" value="NZ_CP118158.1"/>
</dbReference>
<feature type="compositionally biased region" description="Basic and acidic residues" evidence="1">
    <location>
        <begin position="1"/>
        <end position="13"/>
    </location>
</feature>
<dbReference type="AlphaFoldDB" id="A0ABD5XZG0"/>
<name>A0ABD5XZG0_9EURY</name>
<proteinExistence type="predicted"/>
<reference evidence="3 4" key="1">
    <citation type="journal article" date="2019" name="Int. J. Syst. Evol. Microbiol.">
        <title>The Global Catalogue of Microorganisms (GCM) 10K type strain sequencing project: providing services to taxonomists for standard genome sequencing and annotation.</title>
        <authorList>
            <consortium name="The Broad Institute Genomics Platform"/>
            <consortium name="The Broad Institute Genome Sequencing Center for Infectious Disease"/>
            <person name="Wu L."/>
            <person name="Ma J."/>
        </authorList>
    </citation>
    <scope>NUCLEOTIDE SEQUENCE [LARGE SCALE GENOMIC DNA]</scope>
    <source>
        <strain evidence="3 4">XZYJT29</strain>
    </source>
</reference>
<gene>
    <name evidence="3" type="ORF">ACFQMA_11385</name>
</gene>
<dbReference type="EMBL" id="JBHTAS010000001">
    <property type="protein sequence ID" value="MFC7140429.1"/>
    <property type="molecule type" value="Genomic_DNA"/>
</dbReference>
<evidence type="ECO:0000259" key="2">
    <source>
        <dbReference type="Pfam" id="PF18545"/>
    </source>
</evidence>
<accession>A0ABD5XZG0</accession>
<organism evidence="3 4">
    <name type="scientific">Halosimplex aquaticum</name>
    <dbReference type="NCBI Taxonomy" id="3026162"/>
    <lineage>
        <taxon>Archaea</taxon>
        <taxon>Methanobacteriati</taxon>
        <taxon>Methanobacteriota</taxon>
        <taxon>Stenosarchaea group</taxon>
        <taxon>Halobacteria</taxon>
        <taxon>Halobacteriales</taxon>
        <taxon>Haloarculaceae</taxon>
        <taxon>Halosimplex</taxon>
    </lineage>
</organism>
<comment type="caution">
    <text evidence="3">The sequence shown here is derived from an EMBL/GenBank/DDBJ whole genome shotgun (WGS) entry which is preliminary data.</text>
</comment>
<keyword evidence="4" id="KW-1185">Reference proteome</keyword>
<dbReference type="GeneID" id="78820717"/>
<evidence type="ECO:0000256" key="1">
    <source>
        <dbReference type="SAM" id="MobiDB-lite"/>
    </source>
</evidence>
<evidence type="ECO:0000313" key="3">
    <source>
        <dbReference type="EMBL" id="MFC7140429.1"/>
    </source>
</evidence>
<evidence type="ECO:0000313" key="4">
    <source>
        <dbReference type="Proteomes" id="UP001596432"/>
    </source>
</evidence>
<feature type="region of interest" description="Disordered" evidence="1">
    <location>
        <begin position="1"/>
        <end position="20"/>
    </location>
</feature>